<comment type="caution">
    <text evidence="2">The sequence shown here is derived from an EMBL/GenBank/DDBJ whole genome shotgun (WGS) entry which is preliminary data.</text>
</comment>
<dbReference type="AlphaFoldDB" id="A0A1B5KRI7"/>
<accession>A0A1B5KRI7</accession>
<evidence type="ECO:0000256" key="1">
    <source>
        <dbReference type="SAM" id="MobiDB-lite"/>
    </source>
</evidence>
<reference evidence="3" key="1">
    <citation type="journal article" date="2016" name="Genome Announc.">
        <title>Genome sequence of Ustilaginoidea virens IPU010, a rice pathogenic fungus causing false smut.</title>
        <authorList>
            <person name="Kumagai T."/>
            <person name="Ishii T."/>
            <person name="Terai G."/>
            <person name="Umemura M."/>
            <person name="Machida M."/>
            <person name="Asai K."/>
        </authorList>
    </citation>
    <scope>NUCLEOTIDE SEQUENCE [LARGE SCALE GENOMIC DNA]</scope>
    <source>
        <strain evidence="3">IPU010</strain>
    </source>
</reference>
<dbReference type="Proteomes" id="UP000054053">
    <property type="component" value="Unassembled WGS sequence"/>
</dbReference>
<dbReference type="EMBL" id="BBTG02000005">
    <property type="protein sequence ID" value="GAO13376.1"/>
    <property type="molecule type" value="Genomic_DNA"/>
</dbReference>
<name>A0A1B5KRI7_USTVR</name>
<feature type="region of interest" description="Disordered" evidence="1">
    <location>
        <begin position="1"/>
        <end position="79"/>
    </location>
</feature>
<feature type="compositionally biased region" description="Low complexity" evidence="1">
    <location>
        <begin position="8"/>
        <end position="26"/>
    </location>
</feature>
<evidence type="ECO:0000313" key="2">
    <source>
        <dbReference type="EMBL" id="GAO13376.1"/>
    </source>
</evidence>
<proteinExistence type="predicted"/>
<sequence length="79" mass="8503">MGLPLHHPTASEPAASTQAQAQAQAPEPEPEPEPEPQAQQHPVPGGDDAARSGRLTKEEADRLYEEAMEEEYAKREGGC</sequence>
<gene>
    <name evidence="2" type="ORF">UVI_02013860</name>
</gene>
<evidence type="ECO:0000313" key="3">
    <source>
        <dbReference type="Proteomes" id="UP000054053"/>
    </source>
</evidence>
<protein>
    <submittedName>
        <fullName evidence="2">Uncharacterized protein</fullName>
    </submittedName>
</protein>
<organism evidence="2 3">
    <name type="scientific">Ustilaginoidea virens</name>
    <name type="common">Rice false smut fungus</name>
    <name type="synonym">Villosiclava virens</name>
    <dbReference type="NCBI Taxonomy" id="1159556"/>
    <lineage>
        <taxon>Eukaryota</taxon>
        <taxon>Fungi</taxon>
        <taxon>Dikarya</taxon>
        <taxon>Ascomycota</taxon>
        <taxon>Pezizomycotina</taxon>
        <taxon>Sordariomycetes</taxon>
        <taxon>Hypocreomycetidae</taxon>
        <taxon>Hypocreales</taxon>
        <taxon>Clavicipitaceae</taxon>
        <taxon>Ustilaginoidea</taxon>
    </lineage>
</organism>
<feature type="compositionally biased region" description="Basic and acidic residues" evidence="1">
    <location>
        <begin position="48"/>
        <end position="79"/>
    </location>
</feature>